<name>A0A810B3Q9_9BRAD</name>
<evidence type="ECO:0000313" key="10">
    <source>
        <dbReference type="EMBL" id="BCE87989.1"/>
    </source>
</evidence>
<evidence type="ECO:0000313" key="4">
    <source>
        <dbReference type="EMBL" id="BCE35785.1"/>
    </source>
</evidence>
<evidence type="ECO:0000313" key="8">
    <source>
        <dbReference type="EMBL" id="BCE70737.1"/>
    </source>
</evidence>
<evidence type="ECO:0000313" key="9">
    <source>
        <dbReference type="EMBL" id="BCE79384.1"/>
    </source>
</evidence>
<reference evidence="3" key="3">
    <citation type="submission" date="2020-05" db="EMBL/GenBank/DDBJ databases">
        <title>Complete genome sequence of Bradyrhizobium diazoefficiens XF2 isolated from soybean nodule.</title>
        <authorList>
            <person name="Noda R."/>
            <person name="Kakizaki K."/>
            <person name="Minamisawa K."/>
        </authorList>
    </citation>
    <scope>NUCLEOTIDE SEQUENCE</scope>
    <source>
        <strain evidence="3">XF2</strain>
    </source>
</reference>
<dbReference type="EMBL" id="AP023097">
    <property type="protein sequence ID" value="BCE70737.1"/>
    <property type="molecule type" value="Genomic_DNA"/>
</dbReference>
<dbReference type="EMBL" id="AP023095">
    <property type="protein sequence ID" value="BCE53288.1"/>
    <property type="molecule type" value="Genomic_DNA"/>
</dbReference>
<feature type="region of interest" description="Disordered" evidence="1">
    <location>
        <begin position="19"/>
        <end position="57"/>
    </location>
</feature>
<reference evidence="2" key="1">
    <citation type="submission" date="2020-05" db="EMBL/GenBank/DDBJ databases">
        <title>Complete genome sequence of Bradyrhizobium diazoefficiens XF1 isolated from soybean nodule.</title>
        <authorList>
            <person name="Noda R."/>
            <person name="Kakizaki K."/>
            <person name="Minamisawa K."/>
        </authorList>
    </citation>
    <scope>NUCLEOTIDE SEQUENCE</scope>
    <source>
        <strain evidence="2">XF1</strain>
    </source>
</reference>
<reference evidence="4" key="4">
    <citation type="submission" date="2020-05" db="EMBL/GenBank/DDBJ databases">
        <title>Complete genome sequence of Bradyrhizobium diazoefficiens XF3 isolated from soybean nodule.</title>
        <authorList>
            <person name="Noda R."/>
            <person name="Kakizaki K."/>
            <person name="Minamisawa K."/>
        </authorList>
    </citation>
    <scope>NUCLEOTIDE SEQUENCE</scope>
    <source>
        <strain evidence="4">XF3</strain>
    </source>
</reference>
<reference evidence="9" key="9">
    <citation type="submission" date="2020-05" db="EMBL/GenBank/DDBJ databases">
        <title>Complete genome sequence of Bradyrhizobium diazoefficiens XF9 isolated from soybean nodule.</title>
        <authorList>
            <person name="Noda R."/>
            <person name="Kakizaki K."/>
            <person name="Minamisawa K."/>
        </authorList>
    </citation>
    <scope>NUCLEOTIDE SEQUENCE</scope>
    <source>
        <strain evidence="9">XF9</strain>
    </source>
</reference>
<dbReference type="EMBL" id="AP023096">
    <property type="protein sequence ID" value="BCE62005.1"/>
    <property type="molecule type" value="Genomic_DNA"/>
</dbReference>
<gene>
    <name evidence="10" type="ORF">XF10B_07870</name>
    <name evidence="2" type="ORF">XF1B_08720</name>
    <name evidence="3" type="ORF">XF2B_08000</name>
    <name evidence="4" type="ORF">XF3B_08160</name>
    <name evidence="5" type="ORF">XF4B_07930</name>
    <name evidence="6" type="ORF">XF5B_08000</name>
    <name evidence="7" type="ORF">XF6B_08040</name>
    <name evidence="8" type="ORF">XF8B_08480</name>
    <name evidence="9" type="ORF">XF9B_08050</name>
</gene>
<organism evidence="8">
    <name type="scientific">Bradyrhizobium diazoefficiens</name>
    <dbReference type="NCBI Taxonomy" id="1355477"/>
    <lineage>
        <taxon>Bacteria</taxon>
        <taxon>Pseudomonadati</taxon>
        <taxon>Pseudomonadota</taxon>
        <taxon>Alphaproteobacteria</taxon>
        <taxon>Hyphomicrobiales</taxon>
        <taxon>Nitrobacteraceae</taxon>
        <taxon>Bradyrhizobium</taxon>
    </lineage>
</organism>
<dbReference type="EMBL" id="AP023099">
    <property type="protein sequence ID" value="BCE87989.1"/>
    <property type="molecule type" value="Genomic_DNA"/>
</dbReference>
<evidence type="ECO:0000313" key="5">
    <source>
        <dbReference type="EMBL" id="BCE44444.1"/>
    </source>
</evidence>
<proteinExistence type="predicted"/>
<dbReference type="AlphaFoldDB" id="A0A810B3Q9"/>
<reference evidence="10" key="2">
    <citation type="submission" date="2020-05" db="EMBL/GenBank/DDBJ databases">
        <title>Complete genome sequence of Bradyrhizobium diazoefficiens XF10 isolated from soybean nodule.</title>
        <authorList>
            <person name="Noda R."/>
            <person name="Kakizaki K."/>
            <person name="Minamisawa K."/>
        </authorList>
    </citation>
    <scope>NUCLEOTIDE SEQUENCE</scope>
    <source>
        <strain evidence="10">XF10</strain>
    </source>
</reference>
<evidence type="ECO:0000313" key="3">
    <source>
        <dbReference type="EMBL" id="BCE27031.1"/>
    </source>
</evidence>
<reference evidence="5" key="5">
    <citation type="submission" date="2020-05" db="EMBL/GenBank/DDBJ databases">
        <title>Complete genome sequence of Bradyrhizobium diazoefficiens XF4 isolated from soybean nodule.</title>
        <authorList>
            <person name="Noda R."/>
            <person name="Kakizaki K."/>
            <person name="Minamisawa K."/>
        </authorList>
    </citation>
    <scope>NUCLEOTIDE SEQUENCE</scope>
    <source>
        <strain evidence="5">XF4</strain>
    </source>
</reference>
<evidence type="ECO:0000256" key="1">
    <source>
        <dbReference type="SAM" id="MobiDB-lite"/>
    </source>
</evidence>
<reference evidence="6" key="6">
    <citation type="submission" date="2020-05" db="EMBL/GenBank/DDBJ databases">
        <title>Complete genome sequence of Bradyrhizobium diazoefficiens XF5 isolated from soybean nodule.</title>
        <authorList>
            <person name="Noda R."/>
            <person name="Kakizaki K."/>
            <person name="Minamisawa K."/>
        </authorList>
    </citation>
    <scope>NUCLEOTIDE SEQUENCE</scope>
    <source>
        <strain evidence="6">XF5</strain>
    </source>
</reference>
<evidence type="ECO:0000313" key="7">
    <source>
        <dbReference type="EMBL" id="BCE62005.1"/>
    </source>
</evidence>
<sequence>MLSFAECEGLTEALNQVQTSAITEQKRPNAINPSPVEDPAEPDPHPKIPKYPAAVVPDPPHAGVPPSLTPWFLSWPGLLLERTDA</sequence>
<evidence type="ECO:0000313" key="2">
    <source>
        <dbReference type="EMBL" id="BCE18191.1"/>
    </source>
</evidence>
<accession>A0A810B3Q9</accession>
<protein>
    <submittedName>
        <fullName evidence="8">Uncharacterized protein</fullName>
    </submittedName>
</protein>
<reference evidence="8" key="8">
    <citation type="submission" date="2020-05" db="EMBL/GenBank/DDBJ databases">
        <title>Complete genome sequence of Bradyrhizobium diazoefficiens XF8 isolated from soybean nodule.</title>
        <authorList>
            <person name="Noda R."/>
            <person name="Kakizaki K."/>
            <person name="Minamisawa K."/>
        </authorList>
    </citation>
    <scope>NUCLEOTIDE SEQUENCE</scope>
    <source>
        <strain evidence="8">XF8</strain>
    </source>
</reference>
<dbReference type="EMBL" id="AP023091">
    <property type="protein sequence ID" value="BCE18191.1"/>
    <property type="molecule type" value="Genomic_DNA"/>
</dbReference>
<dbReference type="EMBL" id="AP023098">
    <property type="protein sequence ID" value="BCE79384.1"/>
    <property type="molecule type" value="Genomic_DNA"/>
</dbReference>
<evidence type="ECO:0000313" key="6">
    <source>
        <dbReference type="EMBL" id="BCE53288.1"/>
    </source>
</evidence>
<dbReference type="EMBL" id="AP023092">
    <property type="protein sequence ID" value="BCE27031.1"/>
    <property type="molecule type" value="Genomic_DNA"/>
</dbReference>
<reference evidence="7" key="7">
    <citation type="submission" date="2020-05" db="EMBL/GenBank/DDBJ databases">
        <title>Complete genome sequence of Bradyrhizobium diazoefficiens XF6 isolated from soybean nodule.</title>
        <authorList>
            <person name="Noda R."/>
            <person name="Kakizaki K."/>
            <person name="Minamisawa K."/>
        </authorList>
    </citation>
    <scope>NUCLEOTIDE SEQUENCE</scope>
    <source>
        <strain evidence="7">XF6</strain>
    </source>
</reference>
<dbReference type="EMBL" id="AP023093">
    <property type="protein sequence ID" value="BCE35785.1"/>
    <property type="molecule type" value="Genomic_DNA"/>
</dbReference>
<dbReference type="EMBL" id="AP023094">
    <property type="protein sequence ID" value="BCE44444.1"/>
    <property type="molecule type" value="Genomic_DNA"/>
</dbReference>